<keyword evidence="3" id="KW-0732">Signal</keyword>
<dbReference type="GeneTree" id="ENSGT00940000160243"/>
<evidence type="ECO:0000313" key="7">
    <source>
        <dbReference type="Proteomes" id="UP000261660"/>
    </source>
</evidence>
<reference evidence="6" key="1">
    <citation type="submission" date="2025-08" db="UniProtKB">
        <authorList>
            <consortium name="Ensembl"/>
        </authorList>
    </citation>
    <scope>IDENTIFICATION</scope>
</reference>
<dbReference type="STRING" id="56723.ENSLBEP00000025172"/>
<dbReference type="PROSITE" id="PS50184">
    <property type="entry name" value="VWFC_2"/>
    <property type="match status" value="3"/>
</dbReference>
<keyword evidence="2" id="KW-0964">Secreted</keyword>
<evidence type="ECO:0000259" key="4">
    <source>
        <dbReference type="PROSITE" id="PS50184"/>
    </source>
</evidence>
<dbReference type="PANTHER" id="PTHR46698:SF2">
    <property type="entry name" value="KIELIN_CHORDIN-LIKE PROTEIN"/>
    <property type="match status" value="1"/>
</dbReference>
<evidence type="ECO:0008006" key="8">
    <source>
        <dbReference type="Google" id="ProtNLM"/>
    </source>
</evidence>
<comment type="subcellular location">
    <subcellularLocation>
        <location evidence="1">Secreted</location>
    </subcellularLocation>
</comment>
<name>A0A3Q3FY92_9LABR</name>
<accession>A0A3Q3FY92</accession>
<evidence type="ECO:0000259" key="5">
    <source>
        <dbReference type="PROSITE" id="PS51233"/>
    </source>
</evidence>
<dbReference type="PROSITE" id="PS51233">
    <property type="entry name" value="VWFD"/>
    <property type="match status" value="1"/>
</dbReference>
<dbReference type="Pfam" id="PF00094">
    <property type="entry name" value="VWD"/>
    <property type="match status" value="1"/>
</dbReference>
<evidence type="ECO:0000313" key="6">
    <source>
        <dbReference type="Ensembl" id="ENSLBEP00000025172.1"/>
    </source>
</evidence>
<feature type="domain" description="VWFC" evidence="4">
    <location>
        <begin position="128"/>
        <end position="186"/>
    </location>
</feature>
<dbReference type="GO" id="GO:0030513">
    <property type="term" value="P:positive regulation of BMP signaling pathway"/>
    <property type="evidence" value="ECO:0007669"/>
    <property type="project" value="TreeGrafter"/>
</dbReference>
<dbReference type="GO" id="GO:0005576">
    <property type="term" value="C:extracellular region"/>
    <property type="evidence" value="ECO:0007669"/>
    <property type="project" value="UniProtKB-SubCell"/>
</dbReference>
<dbReference type="Pfam" id="PF00093">
    <property type="entry name" value="VWC"/>
    <property type="match status" value="1"/>
</dbReference>
<dbReference type="InterPro" id="IPR001007">
    <property type="entry name" value="VWF_dom"/>
</dbReference>
<dbReference type="SMART" id="SM00214">
    <property type="entry name" value="VWC"/>
    <property type="match status" value="3"/>
</dbReference>
<dbReference type="Gene3D" id="2.10.70.10">
    <property type="entry name" value="Complement Module, domain 1"/>
    <property type="match status" value="1"/>
</dbReference>
<evidence type="ECO:0000256" key="1">
    <source>
        <dbReference type="ARBA" id="ARBA00004613"/>
    </source>
</evidence>
<protein>
    <recommendedName>
        <fullName evidence="8">VWFC domain-containing protein</fullName>
    </recommendedName>
</protein>
<dbReference type="AlphaFoldDB" id="A0A3Q3FY92"/>
<dbReference type="Gene3D" id="6.20.200.20">
    <property type="match status" value="2"/>
</dbReference>
<dbReference type="InterPro" id="IPR001846">
    <property type="entry name" value="VWF_type-D"/>
</dbReference>
<evidence type="ECO:0000256" key="2">
    <source>
        <dbReference type="ARBA" id="ARBA00022525"/>
    </source>
</evidence>
<organism evidence="6 7">
    <name type="scientific">Labrus bergylta</name>
    <name type="common">ballan wrasse</name>
    <dbReference type="NCBI Taxonomy" id="56723"/>
    <lineage>
        <taxon>Eukaryota</taxon>
        <taxon>Metazoa</taxon>
        <taxon>Chordata</taxon>
        <taxon>Craniata</taxon>
        <taxon>Vertebrata</taxon>
        <taxon>Euteleostomi</taxon>
        <taxon>Actinopterygii</taxon>
        <taxon>Neopterygii</taxon>
        <taxon>Teleostei</taxon>
        <taxon>Neoteleostei</taxon>
        <taxon>Acanthomorphata</taxon>
        <taxon>Eupercaria</taxon>
        <taxon>Labriformes</taxon>
        <taxon>Labridae</taxon>
        <taxon>Labrus</taxon>
    </lineage>
</organism>
<dbReference type="PANTHER" id="PTHR46698">
    <property type="entry name" value="CROSSVEINLESS 2"/>
    <property type="match status" value="1"/>
</dbReference>
<dbReference type="InParanoid" id="A0A3Q3FY92"/>
<dbReference type="SUPFAM" id="SSF57603">
    <property type="entry name" value="FnI-like domain"/>
    <property type="match status" value="3"/>
</dbReference>
<feature type="domain" description="VWFD" evidence="5">
    <location>
        <begin position="252"/>
        <end position="290"/>
    </location>
</feature>
<dbReference type="Proteomes" id="UP000261660">
    <property type="component" value="Unplaced"/>
</dbReference>
<proteinExistence type="predicted"/>
<dbReference type="Ensembl" id="ENSLBET00000026449.1">
    <property type="protein sequence ID" value="ENSLBEP00000025172.1"/>
    <property type="gene ID" value="ENSLBEG00000019223.1"/>
</dbReference>
<dbReference type="InterPro" id="IPR052424">
    <property type="entry name" value="Kielin_Chordin-BMP_Reg"/>
</dbReference>
<feature type="domain" description="VWFC" evidence="4">
    <location>
        <begin position="188"/>
        <end position="248"/>
    </location>
</feature>
<evidence type="ECO:0000256" key="3">
    <source>
        <dbReference type="ARBA" id="ARBA00022729"/>
    </source>
</evidence>
<sequence>YEEGSNWNPEGPCSRCTCVNGETVIMCWWFVSWLMMAQSRNPNKYWSYITETSFSLIFSSAPPSDCVFEQRPYRHTERFYHPTDSCQSCACTDGSVHCQRKPCPFAACSHPITQECCRTCEGRASLCCLFEGRERANGETWDDPSDPCAVCVCREGSCSIEECLPAVCLNGQKKVKIPGKCCYECQGASCLHQGTVYHSNERWDVDECTSCTCVSGDVHCHSERCPPLTCATDEMPAIIPGLCCPHCLPRPATCIAFGDPHYHTFDGRMLHFQGACTYVLAQDCKGGDFR</sequence>
<feature type="domain" description="VWFC" evidence="4">
    <location>
        <begin position="64"/>
        <end position="121"/>
    </location>
</feature>
<dbReference type="PROSITE" id="PS01208">
    <property type="entry name" value="VWFC_1"/>
    <property type="match status" value="1"/>
</dbReference>
<keyword evidence="7" id="KW-1185">Reference proteome</keyword>
<reference evidence="6" key="2">
    <citation type="submission" date="2025-09" db="UniProtKB">
        <authorList>
            <consortium name="Ensembl"/>
        </authorList>
    </citation>
    <scope>IDENTIFICATION</scope>
</reference>